<name>A0ABQ3S4N3_9ACTN</name>
<accession>A0ABQ3S4N3</accession>
<protein>
    <submittedName>
        <fullName evidence="2">Uncharacterized protein</fullName>
    </submittedName>
</protein>
<feature type="compositionally biased region" description="Basic residues" evidence="1">
    <location>
        <begin position="34"/>
        <end position="43"/>
    </location>
</feature>
<keyword evidence="3" id="KW-1185">Reference proteome</keyword>
<evidence type="ECO:0000313" key="2">
    <source>
        <dbReference type="EMBL" id="GHI63095.1"/>
    </source>
</evidence>
<dbReference type="EMBL" id="BNEB01000005">
    <property type="protein sequence ID" value="GHI63095.1"/>
    <property type="molecule type" value="Genomic_DNA"/>
</dbReference>
<feature type="region of interest" description="Disordered" evidence="1">
    <location>
        <begin position="34"/>
        <end position="66"/>
    </location>
</feature>
<sequence length="66" mass="7080">MSSATAKAVGSADRASVAETMTAEAARAADLLRARRKGMPKARRYMEFPHRQSSPGDPNGHQVHTS</sequence>
<dbReference type="Proteomes" id="UP000649259">
    <property type="component" value="Unassembled WGS sequence"/>
</dbReference>
<reference evidence="3" key="1">
    <citation type="submission" date="2023-07" db="EMBL/GenBank/DDBJ databases">
        <title>Whole genome shotgun sequence of Streptomyces cacaoi subsp. asoensis NBRC 13813.</title>
        <authorList>
            <person name="Komaki H."/>
            <person name="Tamura T."/>
        </authorList>
    </citation>
    <scope>NUCLEOTIDE SEQUENCE [LARGE SCALE GENOMIC DNA]</scope>
    <source>
        <strain evidence="3">NBRC 13813</strain>
    </source>
</reference>
<organism evidence="2 3">
    <name type="scientific">Streptomyces asoensis</name>
    <dbReference type="NCBI Taxonomy" id="249586"/>
    <lineage>
        <taxon>Bacteria</taxon>
        <taxon>Bacillati</taxon>
        <taxon>Actinomycetota</taxon>
        <taxon>Actinomycetes</taxon>
        <taxon>Kitasatosporales</taxon>
        <taxon>Streptomycetaceae</taxon>
        <taxon>Streptomyces</taxon>
    </lineage>
</organism>
<feature type="compositionally biased region" description="Polar residues" evidence="1">
    <location>
        <begin position="51"/>
        <end position="66"/>
    </location>
</feature>
<evidence type="ECO:0000256" key="1">
    <source>
        <dbReference type="SAM" id="MobiDB-lite"/>
    </source>
</evidence>
<evidence type="ECO:0000313" key="3">
    <source>
        <dbReference type="Proteomes" id="UP000649259"/>
    </source>
</evidence>
<gene>
    <name evidence="2" type="ORF">Saso_47450</name>
</gene>
<comment type="caution">
    <text evidence="2">The sequence shown here is derived from an EMBL/GenBank/DDBJ whole genome shotgun (WGS) entry which is preliminary data.</text>
</comment>
<proteinExistence type="predicted"/>